<name>A0A934QLC8_9PROT</name>
<dbReference type="EMBL" id="NRRE01000028">
    <property type="protein sequence ID" value="MBK1698649.1"/>
    <property type="molecule type" value="Genomic_DNA"/>
</dbReference>
<evidence type="ECO:0000256" key="5">
    <source>
        <dbReference type="ARBA" id="ARBA00022741"/>
    </source>
</evidence>
<feature type="transmembrane region" description="Helical" evidence="10">
    <location>
        <begin position="62"/>
        <end position="83"/>
    </location>
</feature>
<dbReference type="PROSITE" id="PS50929">
    <property type="entry name" value="ABC_TM1F"/>
    <property type="match status" value="1"/>
</dbReference>
<dbReference type="PROSITE" id="PS00211">
    <property type="entry name" value="ABC_TRANSPORTER_1"/>
    <property type="match status" value="1"/>
</dbReference>
<feature type="compositionally biased region" description="Polar residues" evidence="9">
    <location>
        <begin position="625"/>
        <end position="634"/>
    </location>
</feature>
<feature type="transmembrane region" description="Helical" evidence="10">
    <location>
        <begin position="95"/>
        <end position="112"/>
    </location>
</feature>
<evidence type="ECO:0000259" key="11">
    <source>
        <dbReference type="PROSITE" id="PS50893"/>
    </source>
</evidence>
<dbReference type="GO" id="GO:0090374">
    <property type="term" value="P:oligopeptide export from mitochondrion"/>
    <property type="evidence" value="ECO:0007669"/>
    <property type="project" value="TreeGrafter"/>
</dbReference>
<dbReference type="GO" id="GO:0005524">
    <property type="term" value="F:ATP binding"/>
    <property type="evidence" value="ECO:0007669"/>
    <property type="project" value="UniProtKB-KW"/>
</dbReference>
<dbReference type="InterPro" id="IPR039421">
    <property type="entry name" value="Type_1_exporter"/>
</dbReference>
<dbReference type="SUPFAM" id="SSF52540">
    <property type="entry name" value="P-loop containing nucleoside triphosphate hydrolases"/>
    <property type="match status" value="1"/>
</dbReference>
<feature type="transmembrane region" description="Helical" evidence="10">
    <location>
        <begin position="178"/>
        <end position="197"/>
    </location>
</feature>
<dbReference type="Gene3D" id="1.20.1560.10">
    <property type="entry name" value="ABC transporter type 1, transmembrane domain"/>
    <property type="match status" value="1"/>
</dbReference>
<feature type="region of interest" description="Disordered" evidence="9">
    <location>
        <begin position="622"/>
        <end position="648"/>
    </location>
</feature>
<dbReference type="CDD" id="cd18552">
    <property type="entry name" value="ABC_6TM_MsbA_like"/>
    <property type="match status" value="1"/>
</dbReference>
<sequence>MPGAWSGHAGACYRARAHPRIPDSRRTALANSSLSSLQIDDRTATLVKRLARTYLRPHLGRLVAAIVCMVIAASTTAAFTQLMKPIIQEIFVNKNAAMLWPIALMTLVVFLARGLASYGQAVLMSHIGLAIMARIQGEMFHRLMHTELGFFNANSPGHLVSRFVNDVQTMRNSVAETLTGLGKHALTLVALVGVMFYEDWLLATIAFIAFPTAVLPIASVGKKMRKVSGRTQENLGDLTTTLDEAFQGMRSVKAYGMEQRETERAEASIGRVFKLMLKAARTQNILTPVMEVLGGLAIVAVLIYGGNQVISGEKQAGAFFAFITALLLAYEPLKRLAKLNNQLQRGLAAAQRVFALIDREPQLQNKPGARPLKLTAGEVALDDVSFRYDDTDEKALHHVSLTAPAGKTCALVGASGAGKSTVFNLIPRFYDVEEGAVRIDGQDVRDLTVESLRSQLAVVSQEVMLFDATVRENIAYGRPEASEREVLQAAEASGAADFIDTLPQGYDTRVGPRGARLSGGQRQRIAIARAMLKDAPILLLDEATSALDTESERKVQTALRTLMRGRTAIVIAHRLSTVRDAEIIHVLDKGQVIERGNHDELLERGGAYARLYAMQFASEGDAVQDGTTTETNDGSEVARTAADKTASA</sequence>
<keyword evidence="6 13" id="KW-0067">ATP-binding</keyword>
<dbReference type="Proteomes" id="UP000778970">
    <property type="component" value="Unassembled WGS sequence"/>
</dbReference>
<dbReference type="FunFam" id="3.40.50.300:FF:000221">
    <property type="entry name" value="Multidrug ABC transporter ATP-binding protein"/>
    <property type="match status" value="1"/>
</dbReference>
<dbReference type="Pfam" id="PF00664">
    <property type="entry name" value="ABC_membrane"/>
    <property type="match status" value="1"/>
</dbReference>
<accession>A0A934QLC8</accession>
<dbReference type="GO" id="GO:0005886">
    <property type="term" value="C:plasma membrane"/>
    <property type="evidence" value="ECO:0007669"/>
    <property type="project" value="UniProtKB-SubCell"/>
</dbReference>
<dbReference type="InterPro" id="IPR027417">
    <property type="entry name" value="P-loop_NTPase"/>
</dbReference>
<dbReference type="AlphaFoldDB" id="A0A934QLC8"/>
<evidence type="ECO:0000313" key="14">
    <source>
        <dbReference type="Proteomes" id="UP000778970"/>
    </source>
</evidence>
<dbReference type="InterPro" id="IPR017871">
    <property type="entry name" value="ABC_transporter-like_CS"/>
</dbReference>
<organism evidence="13 14">
    <name type="scientific">Rhodovibrio salinarum</name>
    <dbReference type="NCBI Taxonomy" id="1087"/>
    <lineage>
        <taxon>Bacteria</taxon>
        <taxon>Pseudomonadati</taxon>
        <taxon>Pseudomonadota</taxon>
        <taxon>Alphaproteobacteria</taxon>
        <taxon>Rhodospirillales</taxon>
        <taxon>Rhodovibrionaceae</taxon>
        <taxon>Rhodovibrio</taxon>
    </lineage>
</organism>
<dbReference type="PANTHER" id="PTHR43394">
    <property type="entry name" value="ATP-DEPENDENT PERMEASE MDL1, MITOCHONDRIAL"/>
    <property type="match status" value="1"/>
</dbReference>
<comment type="caution">
    <text evidence="13">The sequence shown here is derived from an EMBL/GenBank/DDBJ whole genome shotgun (WGS) entry which is preliminary data.</text>
</comment>
<protein>
    <submittedName>
        <fullName evidence="13">ABC transporter ATP-binding protein</fullName>
    </submittedName>
</protein>
<feature type="transmembrane region" description="Helical" evidence="10">
    <location>
        <begin position="316"/>
        <end position="333"/>
    </location>
</feature>
<feature type="transmembrane region" description="Helical" evidence="10">
    <location>
        <begin position="203"/>
        <end position="221"/>
    </location>
</feature>
<dbReference type="InterPro" id="IPR036640">
    <property type="entry name" value="ABC1_TM_sf"/>
</dbReference>
<feature type="transmembrane region" description="Helical" evidence="10">
    <location>
        <begin position="285"/>
        <end position="304"/>
    </location>
</feature>
<evidence type="ECO:0000256" key="2">
    <source>
        <dbReference type="ARBA" id="ARBA00022448"/>
    </source>
</evidence>
<dbReference type="InterPro" id="IPR003439">
    <property type="entry name" value="ABC_transporter-like_ATP-bd"/>
</dbReference>
<evidence type="ECO:0000313" key="13">
    <source>
        <dbReference type="EMBL" id="MBK1698649.1"/>
    </source>
</evidence>
<evidence type="ECO:0000256" key="1">
    <source>
        <dbReference type="ARBA" id="ARBA00004651"/>
    </source>
</evidence>
<feature type="domain" description="ABC transmembrane type-1" evidence="12">
    <location>
        <begin position="63"/>
        <end position="345"/>
    </location>
</feature>
<evidence type="ECO:0000256" key="3">
    <source>
        <dbReference type="ARBA" id="ARBA00022475"/>
    </source>
</evidence>
<keyword evidence="2" id="KW-0813">Transport</keyword>
<evidence type="ECO:0000256" key="8">
    <source>
        <dbReference type="ARBA" id="ARBA00023136"/>
    </source>
</evidence>
<feature type="domain" description="ABC transporter" evidence="11">
    <location>
        <begin position="379"/>
        <end position="614"/>
    </location>
</feature>
<evidence type="ECO:0000256" key="4">
    <source>
        <dbReference type="ARBA" id="ARBA00022692"/>
    </source>
</evidence>
<dbReference type="GO" id="GO:0016887">
    <property type="term" value="F:ATP hydrolysis activity"/>
    <property type="evidence" value="ECO:0007669"/>
    <property type="project" value="InterPro"/>
</dbReference>
<evidence type="ECO:0000256" key="7">
    <source>
        <dbReference type="ARBA" id="ARBA00022989"/>
    </source>
</evidence>
<keyword evidence="7 10" id="KW-1133">Transmembrane helix</keyword>
<dbReference type="InterPro" id="IPR011527">
    <property type="entry name" value="ABC1_TM_dom"/>
</dbReference>
<keyword evidence="14" id="KW-1185">Reference proteome</keyword>
<keyword evidence="4 10" id="KW-0812">Transmembrane</keyword>
<keyword evidence="5" id="KW-0547">Nucleotide-binding</keyword>
<evidence type="ECO:0000256" key="10">
    <source>
        <dbReference type="SAM" id="Phobius"/>
    </source>
</evidence>
<comment type="subcellular location">
    <subcellularLocation>
        <location evidence="1">Cell membrane</location>
        <topology evidence="1">Multi-pass membrane protein</topology>
    </subcellularLocation>
</comment>
<dbReference type="GO" id="GO:0015421">
    <property type="term" value="F:ABC-type oligopeptide transporter activity"/>
    <property type="evidence" value="ECO:0007669"/>
    <property type="project" value="TreeGrafter"/>
</dbReference>
<dbReference type="Gene3D" id="3.40.50.300">
    <property type="entry name" value="P-loop containing nucleotide triphosphate hydrolases"/>
    <property type="match status" value="1"/>
</dbReference>
<keyword evidence="3" id="KW-1003">Cell membrane</keyword>
<keyword evidence="8 10" id="KW-0472">Membrane</keyword>
<reference evidence="13" key="1">
    <citation type="submission" date="2017-08" db="EMBL/GenBank/DDBJ databases">
        <authorList>
            <person name="Imhoff J.F."/>
            <person name="Rahn T."/>
            <person name="Kuenzel S."/>
            <person name="Neulinger S.C."/>
        </authorList>
    </citation>
    <scope>NUCLEOTIDE SEQUENCE</scope>
    <source>
        <strain evidence="13">DSM 9154</strain>
    </source>
</reference>
<dbReference type="PANTHER" id="PTHR43394:SF1">
    <property type="entry name" value="ATP-BINDING CASSETTE SUB-FAMILY B MEMBER 10, MITOCHONDRIAL"/>
    <property type="match status" value="1"/>
</dbReference>
<dbReference type="SUPFAM" id="SSF90123">
    <property type="entry name" value="ABC transporter transmembrane region"/>
    <property type="match status" value="1"/>
</dbReference>
<gene>
    <name evidence="13" type="ORF">CKO21_15485</name>
</gene>
<evidence type="ECO:0000256" key="9">
    <source>
        <dbReference type="SAM" id="MobiDB-lite"/>
    </source>
</evidence>
<evidence type="ECO:0000259" key="12">
    <source>
        <dbReference type="PROSITE" id="PS50929"/>
    </source>
</evidence>
<dbReference type="SMART" id="SM00382">
    <property type="entry name" value="AAA"/>
    <property type="match status" value="1"/>
</dbReference>
<dbReference type="InterPro" id="IPR003593">
    <property type="entry name" value="AAA+_ATPase"/>
</dbReference>
<proteinExistence type="predicted"/>
<reference evidence="13" key="2">
    <citation type="journal article" date="2020" name="Microorganisms">
        <title>Osmotic Adaptation and Compatible Solute Biosynthesis of Phototrophic Bacteria as Revealed from Genome Analyses.</title>
        <authorList>
            <person name="Imhoff J.F."/>
            <person name="Rahn T."/>
            <person name="Kunzel S."/>
            <person name="Keller A."/>
            <person name="Neulinger S.C."/>
        </authorList>
    </citation>
    <scope>NUCLEOTIDE SEQUENCE</scope>
    <source>
        <strain evidence="13">DSM 9154</strain>
    </source>
</reference>
<evidence type="ECO:0000256" key="6">
    <source>
        <dbReference type="ARBA" id="ARBA00022840"/>
    </source>
</evidence>
<dbReference type="Pfam" id="PF00005">
    <property type="entry name" value="ABC_tran"/>
    <property type="match status" value="1"/>
</dbReference>
<dbReference type="PROSITE" id="PS50893">
    <property type="entry name" value="ABC_TRANSPORTER_2"/>
    <property type="match status" value="1"/>
</dbReference>